<gene>
    <name evidence="1" type="ORF">KFK09_016169</name>
</gene>
<evidence type="ECO:0000313" key="1">
    <source>
        <dbReference type="EMBL" id="KAI0501226.1"/>
    </source>
</evidence>
<name>A0A8T3AXA3_DENNO</name>
<keyword evidence="2" id="KW-1185">Reference proteome</keyword>
<comment type="caution">
    <text evidence="1">The sequence shown here is derived from an EMBL/GenBank/DDBJ whole genome shotgun (WGS) entry which is preliminary data.</text>
</comment>
<dbReference type="AlphaFoldDB" id="A0A8T3AXA3"/>
<dbReference type="Proteomes" id="UP000829196">
    <property type="component" value="Unassembled WGS sequence"/>
</dbReference>
<accession>A0A8T3AXA3</accession>
<dbReference type="EMBL" id="JAGYWB010000012">
    <property type="protein sequence ID" value="KAI0501226.1"/>
    <property type="molecule type" value="Genomic_DNA"/>
</dbReference>
<organism evidence="1 2">
    <name type="scientific">Dendrobium nobile</name>
    <name type="common">Orchid</name>
    <dbReference type="NCBI Taxonomy" id="94219"/>
    <lineage>
        <taxon>Eukaryota</taxon>
        <taxon>Viridiplantae</taxon>
        <taxon>Streptophyta</taxon>
        <taxon>Embryophyta</taxon>
        <taxon>Tracheophyta</taxon>
        <taxon>Spermatophyta</taxon>
        <taxon>Magnoliopsida</taxon>
        <taxon>Liliopsida</taxon>
        <taxon>Asparagales</taxon>
        <taxon>Orchidaceae</taxon>
        <taxon>Epidendroideae</taxon>
        <taxon>Malaxideae</taxon>
        <taxon>Dendrobiinae</taxon>
        <taxon>Dendrobium</taxon>
    </lineage>
</organism>
<proteinExistence type="predicted"/>
<reference evidence="1" key="1">
    <citation type="journal article" date="2022" name="Front. Genet.">
        <title>Chromosome-Scale Assembly of the Dendrobium nobile Genome Provides Insights Into the Molecular Mechanism of the Biosynthesis of the Medicinal Active Ingredient of Dendrobium.</title>
        <authorList>
            <person name="Xu Q."/>
            <person name="Niu S.-C."/>
            <person name="Li K.-L."/>
            <person name="Zheng P.-J."/>
            <person name="Zhang X.-J."/>
            <person name="Jia Y."/>
            <person name="Liu Y."/>
            <person name="Niu Y.-X."/>
            <person name="Yu L.-H."/>
            <person name="Chen D.-F."/>
            <person name="Zhang G.-Q."/>
        </authorList>
    </citation>
    <scope>NUCLEOTIDE SEQUENCE</scope>
    <source>
        <tissue evidence="1">Leaf</tissue>
    </source>
</reference>
<sequence length="68" mass="8002">MRELGMVRTGRKIRGFDHVEVPNRAFRWLRSVVYVKSAEEGRARQRRKTWGWKSEAVGGSWGLRGRED</sequence>
<protein>
    <submittedName>
        <fullName evidence="1">Uncharacterized protein</fullName>
    </submittedName>
</protein>
<evidence type="ECO:0000313" key="2">
    <source>
        <dbReference type="Proteomes" id="UP000829196"/>
    </source>
</evidence>